<feature type="domain" description="RNA-binding S4" evidence="2">
    <location>
        <begin position="176"/>
        <end position="237"/>
    </location>
</feature>
<keyword evidence="4" id="KW-1185">Reference proteome</keyword>
<keyword evidence="1" id="KW-0694">RNA-binding</keyword>
<evidence type="ECO:0000256" key="1">
    <source>
        <dbReference type="PROSITE-ProRule" id="PRU00182"/>
    </source>
</evidence>
<gene>
    <name evidence="3" type="ORF">H8S00_08575</name>
</gene>
<dbReference type="PANTHER" id="PTHR13633">
    <property type="entry name" value="MITOCHONDRIAL TRANSCRIPTION RESCUE FACTOR 1"/>
    <property type="match status" value="1"/>
</dbReference>
<name>A0ABR7F348_9FIRM</name>
<dbReference type="SUPFAM" id="SSF55174">
    <property type="entry name" value="Alpha-L RNA-binding motif"/>
    <property type="match status" value="1"/>
</dbReference>
<dbReference type="InterPro" id="IPR040591">
    <property type="entry name" value="RqcP2_RBD"/>
</dbReference>
<dbReference type="PROSITE" id="PS50889">
    <property type="entry name" value="S4"/>
    <property type="match status" value="1"/>
</dbReference>
<dbReference type="InterPro" id="IPR036986">
    <property type="entry name" value="S4_RNA-bd_sf"/>
</dbReference>
<dbReference type="Proteomes" id="UP000597877">
    <property type="component" value="Unassembled WGS sequence"/>
</dbReference>
<dbReference type="Pfam" id="PF17774">
    <property type="entry name" value="YlmH_RBD"/>
    <property type="match status" value="1"/>
</dbReference>
<evidence type="ECO:0000313" key="4">
    <source>
        <dbReference type="Proteomes" id="UP000597877"/>
    </source>
</evidence>
<protein>
    <submittedName>
        <fullName evidence="3">RNA-binding protein</fullName>
    </submittedName>
</protein>
<evidence type="ECO:0000259" key="2">
    <source>
        <dbReference type="SMART" id="SM00363"/>
    </source>
</evidence>
<reference evidence="3 4" key="1">
    <citation type="submission" date="2020-08" db="EMBL/GenBank/DDBJ databases">
        <title>Genome public.</title>
        <authorList>
            <person name="Liu C."/>
            <person name="Sun Q."/>
        </authorList>
    </citation>
    <scope>NUCLEOTIDE SEQUENCE [LARGE SCALE GENOMIC DNA]</scope>
    <source>
        <strain evidence="3 4">BX4</strain>
    </source>
</reference>
<dbReference type="InterPro" id="IPR002942">
    <property type="entry name" value="S4_RNA-bd"/>
</dbReference>
<dbReference type="CDD" id="cd00165">
    <property type="entry name" value="S4"/>
    <property type="match status" value="1"/>
</dbReference>
<dbReference type="Pfam" id="PF01479">
    <property type="entry name" value="S4"/>
    <property type="match status" value="1"/>
</dbReference>
<organism evidence="3 4">
    <name type="scientific">Eubacterium segne</name>
    <dbReference type="NCBI Taxonomy" id="2763045"/>
    <lineage>
        <taxon>Bacteria</taxon>
        <taxon>Bacillati</taxon>
        <taxon>Bacillota</taxon>
        <taxon>Clostridia</taxon>
        <taxon>Eubacteriales</taxon>
        <taxon>Eubacteriaceae</taxon>
        <taxon>Eubacterium</taxon>
    </lineage>
</organism>
<accession>A0ABR7F348</accession>
<dbReference type="SMART" id="SM00363">
    <property type="entry name" value="S4"/>
    <property type="match status" value="1"/>
</dbReference>
<dbReference type="EMBL" id="JACOOZ010000005">
    <property type="protein sequence ID" value="MBC5668034.1"/>
    <property type="molecule type" value="Genomic_DNA"/>
</dbReference>
<dbReference type="Gene3D" id="3.10.290.10">
    <property type="entry name" value="RNA-binding S4 domain"/>
    <property type="match status" value="1"/>
</dbReference>
<proteinExistence type="predicted"/>
<dbReference type="Gene3D" id="3.30.70.330">
    <property type="match status" value="1"/>
</dbReference>
<comment type="caution">
    <text evidence="3">The sequence shown here is derived from an EMBL/GenBank/DDBJ whole genome shotgun (WGS) entry which is preliminary data.</text>
</comment>
<dbReference type="Gene3D" id="3.30.1370.160">
    <property type="match status" value="1"/>
</dbReference>
<dbReference type="RefSeq" id="WP_118588613.1">
    <property type="nucleotide sequence ID" value="NZ_JACOOZ010000005.1"/>
</dbReference>
<sequence>MNKEEHFLINRFNELADVAFNRNIYTNTEFLNINEINILESVKNKLPPVRINLTGGNNYAERKIAIFSPMEIYYQEEIPVSIIKIAPKNSKYADNLTHRDYLGAILNLGIVRSKIGDIFIKDNIAYIYCMSDIAEYISENLTKVKHTFIDNEVLPVNNSVDIKPTLKNITGTISNVRLDSVISTAFNMSRNSIIVYIENGKVFVNGKLITSNGYSIKENDIISVRGLGRFVFNRVLKETKKGRNLISIDLYV</sequence>
<dbReference type="PANTHER" id="PTHR13633:SF3">
    <property type="entry name" value="MITOCHONDRIAL TRANSCRIPTION RESCUE FACTOR 1"/>
    <property type="match status" value="1"/>
</dbReference>
<dbReference type="InterPro" id="IPR012677">
    <property type="entry name" value="Nucleotide-bd_a/b_plait_sf"/>
</dbReference>
<evidence type="ECO:0000313" key="3">
    <source>
        <dbReference type="EMBL" id="MBC5668034.1"/>
    </source>
</evidence>